<protein>
    <submittedName>
        <fullName evidence="1">Uncharacterized protein</fullName>
    </submittedName>
</protein>
<keyword evidence="2" id="KW-1185">Reference proteome</keyword>
<proteinExistence type="predicted"/>
<comment type="caution">
    <text evidence="1">The sequence shown here is derived from an EMBL/GenBank/DDBJ whole genome shotgun (WGS) entry which is preliminary data.</text>
</comment>
<organism evidence="1 2">
    <name type="scientific">Dyella solisilvae</name>
    <dbReference type="NCBI Taxonomy" id="1920168"/>
    <lineage>
        <taxon>Bacteria</taxon>
        <taxon>Pseudomonadati</taxon>
        <taxon>Pseudomonadota</taxon>
        <taxon>Gammaproteobacteria</taxon>
        <taxon>Lysobacterales</taxon>
        <taxon>Rhodanobacteraceae</taxon>
        <taxon>Dyella</taxon>
    </lineage>
</organism>
<evidence type="ECO:0000313" key="1">
    <source>
        <dbReference type="EMBL" id="RDI99742.1"/>
    </source>
</evidence>
<gene>
    <name evidence="1" type="ORF">DVT68_02555</name>
</gene>
<name>A0A370KAQ5_9GAMM</name>
<sequence length="66" mass="7780">MSTWHVIDRRRPAKRSELTSRLPYLQFATRMPPQLRLQQIDLTPQAEVLIQCGTQRIDQQHMLPLA</sequence>
<dbReference type="Proteomes" id="UP000254711">
    <property type="component" value="Unassembled WGS sequence"/>
</dbReference>
<accession>A0A370KAQ5</accession>
<reference evidence="1 2" key="1">
    <citation type="submission" date="2018-07" db="EMBL/GenBank/DDBJ databases">
        <title>Dyella solisilvae sp. nov., isolated from the pine and broad-leaved mixed forest soil.</title>
        <authorList>
            <person name="Gao Z."/>
            <person name="Qiu L."/>
        </authorList>
    </citation>
    <scope>NUCLEOTIDE SEQUENCE [LARGE SCALE GENOMIC DNA]</scope>
    <source>
        <strain evidence="1 2">DHG54</strain>
    </source>
</reference>
<dbReference type="AlphaFoldDB" id="A0A370KAQ5"/>
<dbReference type="EMBL" id="QQSY01000001">
    <property type="protein sequence ID" value="RDI99742.1"/>
    <property type="molecule type" value="Genomic_DNA"/>
</dbReference>
<evidence type="ECO:0000313" key="2">
    <source>
        <dbReference type="Proteomes" id="UP000254711"/>
    </source>
</evidence>